<evidence type="ECO:0000313" key="3">
    <source>
        <dbReference type="RefSeq" id="XP_070450663.1"/>
    </source>
</evidence>
<proteinExistence type="predicted"/>
<evidence type="ECO:0000313" key="2">
    <source>
        <dbReference type="Proteomes" id="UP001652662"/>
    </source>
</evidence>
<dbReference type="RefSeq" id="XP_070450663.1">
    <property type="nucleotide sequence ID" value="XM_070594562.1"/>
</dbReference>
<gene>
    <name evidence="3" type="primary">LOC103560441</name>
</gene>
<accession>A0ABM4MDA5</accession>
<evidence type="ECO:0000256" key="1">
    <source>
        <dbReference type="SAM" id="MobiDB-lite"/>
    </source>
</evidence>
<dbReference type="GeneID" id="103560441"/>
<organism evidence="2 3">
    <name type="scientific">Equus przewalskii</name>
    <name type="common">Przewalski's horse</name>
    <name type="synonym">Equus caballus przewalskii</name>
    <dbReference type="NCBI Taxonomy" id="9798"/>
    <lineage>
        <taxon>Eukaryota</taxon>
        <taxon>Metazoa</taxon>
        <taxon>Chordata</taxon>
        <taxon>Craniata</taxon>
        <taxon>Vertebrata</taxon>
        <taxon>Euteleostomi</taxon>
        <taxon>Mammalia</taxon>
        <taxon>Eutheria</taxon>
        <taxon>Laurasiatheria</taxon>
        <taxon>Perissodactyla</taxon>
        <taxon>Equidae</taxon>
        <taxon>Equus</taxon>
    </lineage>
</organism>
<name>A0ABM4MDA5_EQUPR</name>
<feature type="region of interest" description="Disordered" evidence="1">
    <location>
        <begin position="1"/>
        <end position="79"/>
    </location>
</feature>
<reference evidence="3" key="1">
    <citation type="submission" date="2025-08" db="UniProtKB">
        <authorList>
            <consortium name="RefSeq"/>
        </authorList>
    </citation>
    <scope>IDENTIFICATION</scope>
    <source>
        <tissue evidence="3">Blood</tissue>
    </source>
</reference>
<protein>
    <submittedName>
        <fullName evidence="3">Uncharacterized protein</fullName>
    </submittedName>
</protein>
<sequence>MEPGAVRRGCSRTRLPEDTSDGWSPGFAGRTSQGDAHLEEGGGPHGSSMPGNTQEDVMEATPPPGKEGGSRPALRPRHRESHLVWETAWTPGHFQAAAWVSATSRPRHLPLDRRMQHLRVNSLLLH</sequence>
<keyword evidence="2" id="KW-1185">Reference proteome</keyword>
<dbReference type="Proteomes" id="UP001652662">
    <property type="component" value="Chromosome 25"/>
</dbReference>